<name>A0A0G3WHS7_9BACT</name>
<reference evidence="1 2" key="1">
    <citation type="submission" date="2014-09" db="EMBL/GenBank/DDBJ databases">
        <title>Complete genome sequence of Endomicrobium proavitum.</title>
        <authorList>
            <person name="Zheng H."/>
        </authorList>
    </citation>
    <scope>NUCLEOTIDE SEQUENCE [LARGE SCALE GENOMIC DNA]</scope>
    <source>
        <strain evidence="1 2">Rsa215</strain>
    </source>
</reference>
<proteinExistence type="predicted"/>
<sequence length="111" mass="12613">MIYKSYDILDKQIITSYIQSGDKDKITSALLSLFTNKIDKVLAIKYSNWAMEHSDLDIKKIGIIGMGHIARVYGLDNVNIFKKNIESIEQSKNMELIGILNDAKDDLSIFI</sequence>
<gene>
    <name evidence="1" type="ORF">Epro_0837</name>
</gene>
<dbReference type="KEGG" id="epo:Epro_0837"/>
<keyword evidence="2" id="KW-1185">Reference proteome</keyword>
<evidence type="ECO:0000313" key="2">
    <source>
        <dbReference type="Proteomes" id="UP000035337"/>
    </source>
</evidence>
<dbReference type="RefSeq" id="WP_052570760.1">
    <property type="nucleotide sequence ID" value="NZ_CP009498.1"/>
</dbReference>
<dbReference type="AlphaFoldDB" id="A0A0G3WHS7"/>
<protein>
    <submittedName>
        <fullName evidence="1">Uncharacterized protein</fullName>
    </submittedName>
</protein>
<dbReference type="EMBL" id="CP009498">
    <property type="protein sequence ID" value="AKL98216.1"/>
    <property type="molecule type" value="Genomic_DNA"/>
</dbReference>
<organism evidence="1 2">
    <name type="scientific">Endomicrobium proavitum</name>
    <dbReference type="NCBI Taxonomy" id="1408281"/>
    <lineage>
        <taxon>Bacteria</taxon>
        <taxon>Pseudomonadati</taxon>
        <taxon>Elusimicrobiota</taxon>
        <taxon>Endomicrobiia</taxon>
        <taxon>Endomicrobiales</taxon>
        <taxon>Endomicrobiaceae</taxon>
        <taxon>Endomicrobium</taxon>
    </lineage>
</organism>
<dbReference type="STRING" id="1408281.Epro_0837"/>
<dbReference type="Proteomes" id="UP000035337">
    <property type="component" value="Chromosome"/>
</dbReference>
<evidence type="ECO:0000313" key="1">
    <source>
        <dbReference type="EMBL" id="AKL98216.1"/>
    </source>
</evidence>
<accession>A0A0G3WHS7</accession>